<proteinExistence type="predicted"/>
<dbReference type="AlphaFoldDB" id="A0A9K3CYB9"/>
<sequence length="404" mass="44241">MDHDATEFGKPLLSYGCYQDSDGMFHHIGLISLAWSIGYPFFSDMSFRLFMQPSEYYPEFGLYSGAVRTSLYPGTFNQFLKTVGITGKSVPLIKGDSVQIGTGSVIVGYAGLPYPSCCISEEDAAVDAALVEEHVEWLGLPTGFSFDPFIEVLFDNTTGLQEPDTRAAMWDADRVIQASVGPMPQVLPPSGDMHAEDDSWFKNLSVMCLVDFEEESGMGLYFGGACEAMENGAGFTPDDGLTLGTDFATSQPEGVLCGEQAFYVESQMMVVPSWCENPATLEGQFGVCEDDRVFYSTAFASIYGGPSVCHPSAVEYIAVNIVHSVSDQVYEVTFNNVNPWTMLTDVVVLLMSGLGIQAVTETVLLYLQDKWRQRCLKKHKLTRVEPLSEGDEDSGIVLSTYEGN</sequence>
<gene>
    <name evidence="1" type="ORF">KIPB_006079</name>
</gene>
<name>A0A9K3CYB9_9EUKA</name>
<reference evidence="1 2" key="1">
    <citation type="journal article" date="2018" name="PLoS ONE">
        <title>The draft genome of Kipferlia bialata reveals reductive genome evolution in fornicate parasites.</title>
        <authorList>
            <person name="Tanifuji G."/>
            <person name="Takabayashi S."/>
            <person name="Kume K."/>
            <person name="Takagi M."/>
            <person name="Nakayama T."/>
            <person name="Kamikawa R."/>
            <person name="Inagaki Y."/>
            <person name="Hashimoto T."/>
        </authorList>
    </citation>
    <scope>NUCLEOTIDE SEQUENCE [LARGE SCALE GENOMIC DNA]</scope>
    <source>
        <strain evidence="1">NY0173</strain>
    </source>
</reference>
<evidence type="ECO:0000313" key="2">
    <source>
        <dbReference type="Proteomes" id="UP000265618"/>
    </source>
</evidence>
<accession>A0A9K3CYB9</accession>
<organism evidence="1 2">
    <name type="scientific">Kipferlia bialata</name>
    <dbReference type="NCBI Taxonomy" id="797122"/>
    <lineage>
        <taxon>Eukaryota</taxon>
        <taxon>Metamonada</taxon>
        <taxon>Carpediemonas-like organisms</taxon>
        <taxon>Kipferlia</taxon>
    </lineage>
</organism>
<dbReference type="Proteomes" id="UP000265618">
    <property type="component" value="Unassembled WGS sequence"/>
</dbReference>
<keyword evidence="2" id="KW-1185">Reference proteome</keyword>
<dbReference type="EMBL" id="BDIP01001515">
    <property type="protein sequence ID" value="GIQ84561.1"/>
    <property type="molecule type" value="Genomic_DNA"/>
</dbReference>
<comment type="caution">
    <text evidence="1">The sequence shown here is derived from an EMBL/GenBank/DDBJ whole genome shotgun (WGS) entry which is preliminary data.</text>
</comment>
<protein>
    <submittedName>
        <fullName evidence="1">Uncharacterized protein</fullName>
    </submittedName>
</protein>
<evidence type="ECO:0000313" key="1">
    <source>
        <dbReference type="EMBL" id="GIQ84561.1"/>
    </source>
</evidence>